<sequence length="296" mass="32709">MTAVTAEPLRRLLAACRVTDGASFSLEAHRTDEDGDTGLDKAEGVRALEKAVARLSDQQERLFADARWSALCIFQALDAAGKDGAIKHVFSGVNPQGVQVESFAAPSTLERSHDFLWRHAVAMPRRGRIGVHNRSWYEEVLVPRVQPSILQAAPLPTTLLGPQIWAERLEDIAAHERYLARQGVLILKFFLHVGAEEQRQRLLARIDEPAKNWKFEEGDLAVRARRADYLSAYESAIRATAAPHAPWYVIPADRKWLARLLVAEAVAGAMEGLDLQFPTVGTAARAALLRARDALA</sequence>
<evidence type="ECO:0000256" key="1">
    <source>
        <dbReference type="ARBA" id="ARBA00009924"/>
    </source>
</evidence>
<reference evidence="5 6" key="1">
    <citation type="journal article" date="2019" name="Environ. Microbiol.">
        <title>Species interactions and distinct microbial communities in high Arctic permafrost affected cryosols are associated with the CH4 and CO2 gas fluxes.</title>
        <authorList>
            <person name="Altshuler I."/>
            <person name="Hamel J."/>
            <person name="Turney S."/>
            <person name="Magnuson E."/>
            <person name="Levesque R."/>
            <person name="Greer C."/>
            <person name="Whyte L.G."/>
        </authorList>
    </citation>
    <scope>NUCLEOTIDE SEQUENCE [LARGE SCALE GENOMIC DNA]</scope>
    <source>
        <strain evidence="5 6">S9.3B</strain>
    </source>
</reference>
<dbReference type="AlphaFoldDB" id="A0A502GCP5"/>
<dbReference type="PANTHER" id="PTHR34383:SF3">
    <property type="entry name" value="POLYPHOSPHATE:AMP PHOSPHOTRANSFERASE"/>
    <property type="match status" value="1"/>
</dbReference>
<comment type="similarity">
    <text evidence="1">Belongs to the polyphosphate kinase 2 (PPK2) family. Class I subfamily.</text>
</comment>
<dbReference type="InterPro" id="IPR022300">
    <property type="entry name" value="PPK2-rel_1"/>
</dbReference>
<proteinExistence type="inferred from homology"/>
<dbReference type="GO" id="GO:0006797">
    <property type="term" value="P:polyphosphate metabolic process"/>
    <property type="evidence" value="ECO:0007669"/>
    <property type="project" value="InterPro"/>
</dbReference>
<dbReference type="OrthoDB" id="9775224at2"/>
<dbReference type="GO" id="GO:0008976">
    <property type="term" value="F:polyphosphate kinase activity"/>
    <property type="evidence" value="ECO:0007669"/>
    <property type="project" value="InterPro"/>
</dbReference>
<dbReference type="InterPro" id="IPR016898">
    <property type="entry name" value="Polyphosphate_phosphotransfera"/>
</dbReference>
<dbReference type="Pfam" id="PF03976">
    <property type="entry name" value="PPK2"/>
    <property type="match status" value="1"/>
</dbReference>
<feature type="domain" description="Polyphosphate kinase-2-related" evidence="4">
    <location>
        <begin position="39"/>
        <end position="272"/>
    </location>
</feature>
<dbReference type="Gene3D" id="3.40.50.300">
    <property type="entry name" value="P-loop containing nucleotide triphosphate hydrolases"/>
    <property type="match status" value="1"/>
</dbReference>
<name>A0A502GCP5_9PROT</name>
<evidence type="ECO:0000256" key="2">
    <source>
        <dbReference type="ARBA" id="ARBA00022679"/>
    </source>
</evidence>
<evidence type="ECO:0000256" key="3">
    <source>
        <dbReference type="ARBA" id="ARBA00022777"/>
    </source>
</evidence>
<evidence type="ECO:0000313" key="6">
    <source>
        <dbReference type="Proteomes" id="UP000317078"/>
    </source>
</evidence>
<keyword evidence="6" id="KW-1185">Reference proteome</keyword>
<dbReference type="InterPro" id="IPR022488">
    <property type="entry name" value="PPK2-related"/>
</dbReference>
<dbReference type="EMBL" id="RCZP01000004">
    <property type="protein sequence ID" value="TPG59110.1"/>
    <property type="molecule type" value="Genomic_DNA"/>
</dbReference>
<dbReference type="Proteomes" id="UP000317078">
    <property type="component" value="Unassembled WGS sequence"/>
</dbReference>
<dbReference type="RefSeq" id="WP_140882097.1">
    <property type="nucleotide sequence ID" value="NZ_RCZP01000004.1"/>
</dbReference>
<evidence type="ECO:0000259" key="4">
    <source>
        <dbReference type="Pfam" id="PF03976"/>
    </source>
</evidence>
<dbReference type="NCBIfam" id="TIGR03709">
    <property type="entry name" value="PPK2_rel_1"/>
    <property type="match status" value="1"/>
</dbReference>
<organism evidence="5 6">
    <name type="scientific">Muricoccus nepalensis</name>
    <dbReference type="NCBI Taxonomy" id="1854500"/>
    <lineage>
        <taxon>Bacteria</taxon>
        <taxon>Pseudomonadati</taxon>
        <taxon>Pseudomonadota</taxon>
        <taxon>Alphaproteobacteria</taxon>
        <taxon>Acetobacterales</taxon>
        <taxon>Roseomonadaceae</taxon>
        <taxon>Muricoccus</taxon>
    </lineage>
</organism>
<dbReference type="PIRSF" id="PIRSF028756">
    <property type="entry name" value="PPK2_prd"/>
    <property type="match status" value="1"/>
</dbReference>
<accession>A0A502GCP5</accession>
<protein>
    <submittedName>
        <fullName evidence="5">Polyphosphate kinase 2 family protein</fullName>
    </submittedName>
</protein>
<dbReference type="SUPFAM" id="SSF52540">
    <property type="entry name" value="P-loop containing nucleoside triphosphate hydrolases"/>
    <property type="match status" value="1"/>
</dbReference>
<gene>
    <name evidence="5" type="ORF">EAH89_07095</name>
</gene>
<keyword evidence="2" id="KW-0808">Transferase</keyword>
<comment type="caution">
    <text evidence="5">The sequence shown here is derived from an EMBL/GenBank/DDBJ whole genome shotgun (WGS) entry which is preliminary data.</text>
</comment>
<keyword evidence="3 5" id="KW-0418">Kinase</keyword>
<evidence type="ECO:0000313" key="5">
    <source>
        <dbReference type="EMBL" id="TPG59110.1"/>
    </source>
</evidence>
<dbReference type="PANTHER" id="PTHR34383">
    <property type="entry name" value="POLYPHOSPHATE:AMP PHOSPHOTRANSFERASE-RELATED"/>
    <property type="match status" value="1"/>
</dbReference>
<dbReference type="InterPro" id="IPR027417">
    <property type="entry name" value="P-loop_NTPase"/>
</dbReference>